<dbReference type="GO" id="GO:0005783">
    <property type="term" value="C:endoplasmic reticulum"/>
    <property type="evidence" value="ECO:0007669"/>
    <property type="project" value="UniProtKB-SubCell"/>
</dbReference>
<dbReference type="Pfam" id="PF23093">
    <property type="entry name" value="GBD_Tenm3"/>
    <property type="match status" value="1"/>
</dbReference>
<evidence type="ECO:0000256" key="8">
    <source>
        <dbReference type="ARBA" id="ARBA00022475"/>
    </source>
</evidence>
<reference evidence="38" key="2">
    <citation type="submission" date="2025-09" db="UniProtKB">
        <authorList>
            <consortium name="Ensembl"/>
        </authorList>
    </citation>
    <scope>IDENTIFICATION</scope>
</reference>
<dbReference type="GO" id="GO:0007157">
    <property type="term" value="P:heterophilic cell-cell adhesion via plasma membrane cell adhesion molecules"/>
    <property type="evidence" value="ECO:0007669"/>
    <property type="project" value="TreeGrafter"/>
</dbReference>
<evidence type="ECO:0000256" key="9">
    <source>
        <dbReference type="ARBA" id="ARBA00022491"/>
    </source>
</evidence>
<keyword evidence="13" id="KW-0677">Repeat</keyword>
<dbReference type="SMART" id="SM00181">
    <property type="entry name" value="EGF"/>
    <property type="match status" value="8"/>
</dbReference>
<dbReference type="GO" id="GO:0030426">
    <property type="term" value="C:growth cone"/>
    <property type="evidence" value="ECO:0007669"/>
    <property type="project" value="UniProtKB-SubCell"/>
</dbReference>
<evidence type="ECO:0000256" key="26">
    <source>
        <dbReference type="ARBA" id="ARBA00046300"/>
    </source>
</evidence>
<comment type="function">
    <text evidence="32">Involved in neural development, regulating the establishment of proper connectivity within the nervous system. Acts as a ligand of the ADGRL1 and ADGRL3 receptors that are expressed at the surface of adjacent cells. Promotes the formation of filopodia and enlarged growth cone in neuronal cells. Mediates axon guidance and homophilic and heterophilic cell-cell adhesion. May function as a cellular signal transducer.</text>
</comment>
<dbReference type="InterPro" id="IPR008969">
    <property type="entry name" value="CarboxyPept-like_regulatory"/>
</dbReference>
<evidence type="ECO:0000256" key="25">
    <source>
        <dbReference type="ARBA" id="ARBA00037805"/>
    </source>
</evidence>
<comment type="caution">
    <text evidence="33">Lacks conserved residue(s) required for the propagation of feature annotation.</text>
</comment>
<dbReference type="GO" id="GO:0005794">
    <property type="term" value="C:Golgi apparatus"/>
    <property type="evidence" value="ECO:0007669"/>
    <property type="project" value="UniProtKB-SubCell"/>
</dbReference>
<feature type="region of interest" description="Disordered" evidence="34">
    <location>
        <begin position="145"/>
        <end position="252"/>
    </location>
</feature>
<dbReference type="Gene3D" id="2.60.120.260">
    <property type="entry name" value="Galactose-binding domain-like"/>
    <property type="match status" value="1"/>
</dbReference>
<keyword evidence="11" id="KW-0165">Cleavage on pair of basic residues</keyword>
<evidence type="ECO:0000256" key="32">
    <source>
        <dbReference type="ARBA" id="ARBA00093288"/>
    </source>
</evidence>
<gene>
    <name evidence="38" type="primary">TENM2</name>
</gene>
<dbReference type="PROSITE" id="PS01186">
    <property type="entry name" value="EGF_2"/>
    <property type="match status" value="3"/>
</dbReference>
<protein>
    <recommendedName>
        <fullName evidence="28">Teneurin-2</fullName>
    </recommendedName>
    <alternativeName>
        <fullName evidence="30">Protein Odd Oz/ten-m homolog 2</fullName>
    </alternativeName>
    <alternativeName>
        <fullName evidence="29">Tenascin-M2</fullName>
    </alternativeName>
    <alternativeName>
        <fullName evidence="31">Teneurin transmembrane protein 2</fullName>
    </alternativeName>
</protein>
<evidence type="ECO:0000256" key="23">
    <source>
        <dbReference type="ARBA" id="ARBA00023180"/>
    </source>
</evidence>
<dbReference type="PANTHER" id="PTHR11219:SF8">
    <property type="entry name" value="TENEURIN-2"/>
    <property type="match status" value="1"/>
</dbReference>
<dbReference type="Pfam" id="PF15636">
    <property type="entry name" value="Tox-GHH"/>
    <property type="match status" value="1"/>
</dbReference>
<dbReference type="Proteomes" id="UP000472277">
    <property type="component" value="Chromosome 19"/>
</dbReference>
<dbReference type="InterPro" id="IPR056822">
    <property type="entry name" value="TEN_NHL"/>
</dbReference>
<keyword evidence="19" id="KW-0333">Golgi apparatus</keyword>
<keyword evidence="16" id="KW-0130">Cell adhesion</keyword>
<feature type="compositionally biased region" description="Basic and acidic residues" evidence="34">
    <location>
        <begin position="166"/>
        <end position="177"/>
    </location>
</feature>
<evidence type="ECO:0000256" key="3">
    <source>
        <dbReference type="ARBA" id="ARBA00004486"/>
    </source>
</evidence>
<evidence type="ECO:0000256" key="28">
    <source>
        <dbReference type="ARBA" id="ARBA00068165"/>
    </source>
</evidence>
<organism evidence="38 39">
    <name type="scientific">Salmo trutta</name>
    <name type="common">Brown trout</name>
    <dbReference type="NCBI Taxonomy" id="8032"/>
    <lineage>
        <taxon>Eukaryota</taxon>
        <taxon>Metazoa</taxon>
        <taxon>Chordata</taxon>
        <taxon>Craniata</taxon>
        <taxon>Vertebrata</taxon>
        <taxon>Euteleostomi</taxon>
        <taxon>Actinopterygii</taxon>
        <taxon>Neopterygii</taxon>
        <taxon>Teleostei</taxon>
        <taxon>Protacanthopterygii</taxon>
        <taxon>Salmoniformes</taxon>
        <taxon>Salmonidae</taxon>
        <taxon>Salmoninae</taxon>
        <taxon>Salmo</taxon>
    </lineage>
</organism>
<evidence type="ECO:0000256" key="30">
    <source>
        <dbReference type="ARBA" id="ARBA00081436"/>
    </source>
</evidence>
<comment type="function">
    <text evidence="27">Induces gene transcription inhibition.</text>
</comment>
<evidence type="ECO:0000256" key="13">
    <source>
        <dbReference type="ARBA" id="ARBA00022737"/>
    </source>
</evidence>
<evidence type="ECO:0000256" key="1">
    <source>
        <dbReference type="ARBA" id="ARBA00004240"/>
    </source>
</evidence>
<evidence type="ECO:0000313" key="39">
    <source>
        <dbReference type="Proteomes" id="UP000472277"/>
    </source>
</evidence>
<dbReference type="FunFam" id="2.10.25.10:FF:000013">
    <property type="entry name" value="Teneurin transmembrane protein 4"/>
    <property type="match status" value="1"/>
</dbReference>
<keyword evidence="10 33" id="KW-0245">EGF-like domain</keyword>
<dbReference type="PROSITE" id="PS00022">
    <property type="entry name" value="EGF_1"/>
    <property type="match status" value="4"/>
</dbReference>
<evidence type="ECO:0000256" key="15">
    <source>
        <dbReference type="ARBA" id="ARBA00022824"/>
    </source>
</evidence>
<feature type="disulfide bond" evidence="33">
    <location>
        <begin position="672"/>
        <end position="681"/>
    </location>
</feature>
<dbReference type="FunFam" id="2.60.120.260:FF:000176">
    <property type="entry name" value="Si:ch211-12m10.1"/>
    <property type="match status" value="1"/>
</dbReference>
<feature type="domain" description="EGF-like" evidence="36">
    <location>
        <begin position="744"/>
        <end position="779"/>
    </location>
</feature>
<dbReference type="InterPro" id="IPR009471">
    <property type="entry name" value="Ten_N"/>
</dbReference>
<evidence type="ECO:0000256" key="34">
    <source>
        <dbReference type="SAM" id="MobiDB-lite"/>
    </source>
</evidence>
<evidence type="ECO:0000256" key="33">
    <source>
        <dbReference type="PROSITE-ProRule" id="PRU00076"/>
    </source>
</evidence>
<dbReference type="InterPro" id="IPR002049">
    <property type="entry name" value="LE_dom"/>
</dbReference>
<evidence type="ECO:0000256" key="35">
    <source>
        <dbReference type="SAM" id="Phobius"/>
    </source>
</evidence>
<feature type="disulfide bond" evidence="33">
    <location>
        <begin position="748"/>
        <end position="758"/>
    </location>
</feature>
<keyword evidence="9" id="KW-0678">Repressor</keyword>
<evidence type="ECO:0000313" key="38">
    <source>
        <dbReference type="Ensembl" id="ENSSTUP00000073598.1"/>
    </source>
</evidence>
<dbReference type="Pfam" id="PF23538">
    <property type="entry name" value="Teneurin_ABD"/>
    <property type="match status" value="1"/>
</dbReference>
<dbReference type="NCBIfam" id="TIGR01643">
    <property type="entry name" value="YD_repeat_2x"/>
    <property type="match status" value="1"/>
</dbReference>
<keyword evidence="17 35" id="KW-1133">Transmembrane helix</keyword>
<dbReference type="InterPro" id="IPR057627">
    <property type="entry name" value="FN-plug_TEN1-4"/>
</dbReference>
<evidence type="ECO:0000256" key="20">
    <source>
        <dbReference type="ARBA" id="ARBA00023136"/>
    </source>
</evidence>
<keyword evidence="20 35" id="KW-0472">Membrane</keyword>
<dbReference type="Gene3D" id="2.10.25.10">
    <property type="entry name" value="Laminin"/>
    <property type="match status" value="6"/>
</dbReference>
<comment type="subcellular location">
    <subcellularLocation>
        <location evidence="4">Cell projection</location>
        <location evidence="4">Dendritic spine</location>
    </subcellularLocation>
    <subcellularLocation>
        <location evidence="3">Cell projection</location>
        <location evidence="3">Filopodium</location>
    </subcellularLocation>
    <subcellularLocation>
        <location evidence="6">Cell projection</location>
        <location evidence="6">Growth cone</location>
    </subcellularLocation>
    <subcellularLocation>
        <location evidence="1">Endoplasmic reticulum</location>
    </subcellularLocation>
    <subcellularLocation>
        <location evidence="5">Golgi apparatus</location>
    </subcellularLocation>
    <subcellularLocation>
        <location evidence="2">Nucleus</location>
        <location evidence="2">PML body</location>
    </subcellularLocation>
    <subcellularLocation>
        <location evidence="25">Postsynaptic cell membrane</location>
        <topology evidence="25">Single-pass membrane protein</topology>
    </subcellularLocation>
    <subcellularLocation>
        <location evidence="26">Presynaptic cell membrane</location>
        <topology evidence="26">Single-pass membrane protein</topology>
    </subcellularLocation>
</comment>
<evidence type="ECO:0000256" key="16">
    <source>
        <dbReference type="ARBA" id="ARBA00022889"/>
    </source>
</evidence>
<dbReference type="NCBIfam" id="TIGR03696">
    <property type="entry name" value="Rhs_assc_core"/>
    <property type="match status" value="1"/>
</dbReference>
<dbReference type="PROSITE" id="PS50026">
    <property type="entry name" value="EGF_3"/>
    <property type="match status" value="2"/>
</dbReference>
<evidence type="ECO:0000256" key="31">
    <source>
        <dbReference type="ARBA" id="ARBA00083964"/>
    </source>
</evidence>
<evidence type="ECO:0000256" key="14">
    <source>
        <dbReference type="ARBA" id="ARBA00022782"/>
    </source>
</evidence>
<dbReference type="PROSITE" id="PS51361">
    <property type="entry name" value="TENEURIN_N"/>
    <property type="match status" value="1"/>
</dbReference>
<evidence type="ECO:0000256" key="29">
    <source>
        <dbReference type="ARBA" id="ARBA00077041"/>
    </source>
</evidence>
<dbReference type="FunFam" id="2.10.25.10:FF:000026">
    <property type="entry name" value="Teneurin transmembrane protein 2"/>
    <property type="match status" value="1"/>
</dbReference>
<evidence type="ECO:0000256" key="21">
    <source>
        <dbReference type="ARBA" id="ARBA00023157"/>
    </source>
</evidence>
<evidence type="ECO:0000259" key="37">
    <source>
        <dbReference type="PROSITE" id="PS51361"/>
    </source>
</evidence>
<dbReference type="GO" id="GO:0045211">
    <property type="term" value="C:postsynaptic membrane"/>
    <property type="evidence" value="ECO:0007669"/>
    <property type="project" value="UniProtKB-SubCell"/>
</dbReference>
<dbReference type="CDD" id="cd00054">
    <property type="entry name" value="EGF_CA"/>
    <property type="match status" value="2"/>
</dbReference>
<keyword evidence="18" id="KW-0805">Transcription regulation</keyword>
<dbReference type="SUPFAM" id="SSF63825">
    <property type="entry name" value="YWTD domain"/>
    <property type="match status" value="1"/>
</dbReference>
<feature type="domain" description="EGF-like" evidence="36">
    <location>
        <begin position="649"/>
        <end position="682"/>
    </location>
</feature>
<evidence type="ECO:0000256" key="11">
    <source>
        <dbReference type="ARBA" id="ARBA00022685"/>
    </source>
</evidence>
<dbReference type="Ensembl" id="ENSSTUT00000078146.1">
    <property type="protein sequence ID" value="ENSSTUP00000073598.1"/>
    <property type="gene ID" value="ENSSTUG00000027226.1"/>
</dbReference>
<name>A0A674BQY4_SALTR</name>
<evidence type="ECO:0000256" key="7">
    <source>
        <dbReference type="ARBA" id="ARBA00009385"/>
    </source>
</evidence>
<proteinExistence type="inferred from homology"/>
<feature type="domain" description="Teneurin N-terminal" evidence="37">
    <location>
        <begin position="1"/>
        <end position="342"/>
    </location>
</feature>
<dbReference type="Pfam" id="PF25020">
    <property type="entry name" value="TTR_TEN1-4"/>
    <property type="match status" value="1"/>
</dbReference>
<dbReference type="InterPro" id="IPR022385">
    <property type="entry name" value="Rhs_assc_core"/>
</dbReference>
<dbReference type="Pfam" id="PF25024">
    <property type="entry name" value="EGF_TEN"/>
    <property type="match status" value="1"/>
</dbReference>
<evidence type="ECO:0000259" key="36">
    <source>
        <dbReference type="PROSITE" id="PS50026"/>
    </source>
</evidence>
<evidence type="ECO:0000256" key="12">
    <source>
        <dbReference type="ARBA" id="ARBA00022692"/>
    </source>
</evidence>
<evidence type="ECO:0000256" key="24">
    <source>
        <dbReference type="ARBA" id="ARBA00023273"/>
    </source>
</evidence>
<dbReference type="GO" id="GO:0030175">
    <property type="term" value="C:filopodium"/>
    <property type="evidence" value="ECO:0007669"/>
    <property type="project" value="UniProtKB-SubCell"/>
</dbReference>
<dbReference type="Pfam" id="PF24329">
    <property type="entry name" value="FN-plug_TEN1-4"/>
    <property type="match status" value="1"/>
</dbReference>
<feature type="compositionally biased region" description="Polar residues" evidence="34">
    <location>
        <begin position="219"/>
        <end position="228"/>
    </location>
</feature>
<dbReference type="GeneTree" id="ENSGT01030000234566"/>
<feature type="disulfide bond" evidence="33">
    <location>
        <begin position="769"/>
        <end position="778"/>
    </location>
</feature>
<keyword evidence="22" id="KW-0804">Transcription</keyword>
<dbReference type="GO" id="GO:0016605">
    <property type="term" value="C:PML body"/>
    <property type="evidence" value="ECO:0007669"/>
    <property type="project" value="UniProtKB-SubCell"/>
</dbReference>
<dbReference type="InterPro" id="IPR051216">
    <property type="entry name" value="Teneurin"/>
</dbReference>
<keyword evidence="21 33" id="KW-1015">Disulfide bond</keyword>
<keyword evidence="12 35" id="KW-0812">Transmembrane</keyword>
<dbReference type="InterPro" id="IPR056820">
    <property type="entry name" value="TEN_TTR-like"/>
</dbReference>
<evidence type="ECO:0000256" key="27">
    <source>
        <dbReference type="ARBA" id="ARBA00057432"/>
    </source>
</evidence>
<dbReference type="InterPro" id="IPR057629">
    <property type="entry name" value="Teneurin1-4_GBD"/>
</dbReference>
<evidence type="ECO:0000256" key="18">
    <source>
        <dbReference type="ARBA" id="ARBA00023015"/>
    </source>
</evidence>
<accession>A0A674BQY4</accession>
<feature type="compositionally biased region" description="Polar residues" evidence="34">
    <location>
        <begin position="149"/>
        <end position="164"/>
    </location>
</feature>
<keyword evidence="39" id="KW-1185">Reference proteome</keyword>
<dbReference type="Pfam" id="PF25023">
    <property type="entry name" value="TEN_YD-shell"/>
    <property type="match status" value="1"/>
</dbReference>
<sequence>MDMKERPHRSLTRGRCRKDFHNATASLQPEECRVATQKSYSSSETLKAYDRDTHLHYGGCVAELVRHEHQEYVRQGDFTLAELGVSDQQAQTQTQHQAAYHSSHSELGLLQRGYSLSAGSDPDSDPEGVMSPERAVQLWGGHAIKSRRSSGLSSRENSALTLTDSDNEHKSDDESGRTEIGGRTPNLFLCSLSGPPNHHHSQSLRPPLPPPHNHHQSSASSLNPNTLASRRGPVHAPSAAPGEGPSTPESVQLQDSWALNSSVPLETRSVTLSPCLSSPPACLHFLFKTPSGTTPLFSSSSPGYPLTSGTVYSPPPRLLPRNTFSRSSFKLKKPSKYCSWKCAAVSAIAAAVLLVVLLSYFIALNLLGLNWQLKPADGHLINNGLSTELNTSISTGELEVGRRLSQDVPPGVFWRSLLHLRQPLFLKFNISLGKDALFGVYIRKGLPPSHAQYDYMERLDGKEKWSVVESPRERRSIHTVVLNEAIFVQYLDPGTWHLAFYNDGKDKESVSFSTMALDSVQECPQNCHGNGECMSGVCHCFPGFHGMDCAKAACPVLCSGNGQYDKGLCICYSGWKGPECDVSVGQCIDPECNGHGTCSEGSCTCSAGYRGDTCEEVDCLDPGCSGHGSCASGQCHCKPGWAGPLCEHPRAQCPDQCHGHGAFIPDTGICSCDPNWMGPDCSMEVCSSDCGAHGVCFGGVCRCDEGWTGAGCDQRVCNPLCVKHGTCRDGKCQCQQGWNGEHCTIDGCPGQCNRNGQCSLGQNSWHCECHTGWRGPGCSVAMEISCADNKDNEGDGLTDCMDPDCCAQSLCLTNPLCLGARDPLQIIQQSQSPSLKVRSFYDRVKLLVGRDGTHIIPGNNPFNSSLAALIRGQVVTTDGTPLVGVNVTFVKYPHYGYTLTRQDGIFDLVANGGVSLALRFERAPFLSQERTVWLPWNRFYAMDTLVLKTEENTIPACELSGYVHPDPVVVASPLSSFFSSHPAERHIIPETQQLEIPGTGLKLCYLSSRASGYRALLKVTMTQALVPLSLAKVHLMVAVEGHLFQKWFHASPNLAYTYIWDKTDAYRQRIYGLTQASVSVGFEYETCPSQILWEKRTAVLQGYELLPSNLGGWSLDKHHSLNIASGILHKGSGENVFVSEQQPPVINSIMGNGRRRSISCPSCSGLAEGNKLLAPVALACGGDGSLYVGDLNFIRRVYPTLNTTAVLELRNNPTHKYYLAVNPMSGAVFLSDTNSRQIYRLRSLTSGRQLLDNAQVVAGTGEQCVPFDEARCGDGGKAMEAALMNPRGIAVDKNGLMYFVDATMIRKVDQNGIISTLIKTNDLTAVRPLSCDSSMDVSQVRLEWPTDLAVNPTDNSLYVLENNVIMRITENHQVSIIAGRPMHCQVPGIDYSLSKLAIHSALESATAIAISHTGVLYIAETDEKKINRVRQVSASGEISPLAGATSECDCKNDVNCQCFSGDEGYATDAGLNAPSSLAVSPDGTLFIADLNNIRVRAVRRNRPMATPIGLYEVGSPREQELYVFGRDGLHRQTVSLITGEPLYNFTYGPDGELAAVADNCNNTLRMRRDGSGQVRLVLLPENQVVSLGLDPAGGLRSVSALNQEVALMSYAANTGLLASKADETGWTNFYEYDSEGHLTNVTYPTGVVTSLHREMEQSINMDVESSNRDDAITVITNLSSAEASYTVVQDQVRNNYQFCSNGSLRVSYANGMGLSFHTEPHILAGSVSPTIGRRNITLPTDSGLNSIEWRMRKEVIKSKVTIYGRKLRAHGRNLLSIDFDRNTRTEKIYDDHRKFTLRIMYDQQSRPATWLPSSSLAVVNVSYSPTGRLVGLQRGSMSQRSEFDTFGRILSRTFVDGKVWSFSYLDKSMVLLLQQSQKQYVFEFDTSGRLTSVTMPSMARHTMSTHVSVGYIRNIYNPPESNATVIHDFSEDGRPRATFYLGTGRRVIYKYGKLAKLSEVLYDGTAVTFGYDDTAGVLKMVNLQSGGFSCTIRYRKIGPLVDRQMYRFSEEGMVNARFDYTYHDNSFRVASIKPVIGETPLPLDLYRYDEISGKVEHFGKFGIIYYDINQIITTAVMTLSKHFDAHGRIKEVQYEIFRSLMYWMTVQYDSMGRVIKRELKIGPYANTTQYRYEYDGDGQLVGVKVNDWSTWRYSYDLNGNLHLLNPGNSARLLPLRYDLRDRITRLGDMQYRVDEDGVLSQRGADVFDYNSNGLLEQAYSRTPGGWSVRYRYDGMGRRVSRKTNEGEHLQFFYADLNYPGRITHIYNHSGGEITSFYYDLQGHLFAMEVSGGEEYYIASDNTGTPLAVFSSNGQMVKQLQYTAYGEVYHDSNPDFNMVVGFHGGLYDPLTKLVHFAQRDYDVLAGRWTAPDHKLLPKIGKEPAPFNLYMFKNNNPLSDMIDIKSYVTDVKSWLVMFGFQLSNIIPGFPRHSMDFVDPLHRLLNKERRAKRDKPGYWFGTKIPIVGRGMMLAIKEGHVVTGVSGLASEDSRKVAQVLNNAVYLEGTHYTIDGKDCHFFVKLGLADSDLLSLGLNSGRKSLENGVNVTVSGRSRRGVTVEIHTMALSLSVRYGLAADVLEKERGRLLEQAHQRALSGAWMREQQHLKESREGGRLWAEGERQQLLATGKVPGYDGYYVLPVEQYPELADSSSNIQFLRQNEMGKR</sequence>
<dbReference type="GO" id="GO:0042734">
    <property type="term" value="C:presynaptic membrane"/>
    <property type="evidence" value="ECO:0007669"/>
    <property type="project" value="UniProtKB-SubCell"/>
</dbReference>
<dbReference type="InterPro" id="IPR028916">
    <property type="entry name" value="Tox-GHH_dom"/>
</dbReference>
<dbReference type="GO" id="GO:0046982">
    <property type="term" value="F:protein heterodimerization activity"/>
    <property type="evidence" value="ECO:0007669"/>
    <property type="project" value="TreeGrafter"/>
</dbReference>
<dbReference type="InterPro" id="IPR000742">
    <property type="entry name" value="EGF"/>
</dbReference>
<dbReference type="InterPro" id="IPR011042">
    <property type="entry name" value="6-blade_b-propeller_TolB-like"/>
</dbReference>
<dbReference type="Pfam" id="PF06484">
    <property type="entry name" value="Ten_N"/>
    <property type="match status" value="2"/>
</dbReference>
<keyword evidence="8" id="KW-1003">Cell membrane</keyword>
<dbReference type="CDD" id="cd00055">
    <property type="entry name" value="EGF_Lam"/>
    <property type="match status" value="1"/>
</dbReference>
<dbReference type="FunFam" id="2.10.25.10:FF:000016">
    <property type="entry name" value="Teneurin transmembrane protein 2"/>
    <property type="match status" value="1"/>
</dbReference>
<keyword evidence="24" id="KW-0966">Cell projection</keyword>
<dbReference type="FunFam" id="2.180.10.10:FF:000001">
    <property type="entry name" value="Teneurin transmembrane protein 4"/>
    <property type="match status" value="1"/>
</dbReference>
<feature type="transmembrane region" description="Helical" evidence="35">
    <location>
        <begin position="342"/>
        <end position="363"/>
    </location>
</feature>
<evidence type="ECO:0000256" key="2">
    <source>
        <dbReference type="ARBA" id="ARBA00004322"/>
    </source>
</evidence>
<dbReference type="Gene3D" id="2.180.10.10">
    <property type="entry name" value="RHS repeat-associated core"/>
    <property type="match status" value="2"/>
</dbReference>
<dbReference type="GO" id="GO:0042803">
    <property type="term" value="F:protein homodimerization activity"/>
    <property type="evidence" value="ECO:0007669"/>
    <property type="project" value="TreeGrafter"/>
</dbReference>
<keyword evidence="15" id="KW-0256">Endoplasmic reticulum</keyword>
<dbReference type="GO" id="GO:0007165">
    <property type="term" value="P:signal transduction"/>
    <property type="evidence" value="ECO:0007669"/>
    <property type="project" value="InterPro"/>
</dbReference>
<evidence type="ECO:0000256" key="6">
    <source>
        <dbReference type="ARBA" id="ARBA00004624"/>
    </source>
</evidence>
<dbReference type="GO" id="GO:0043197">
    <property type="term" value="C:dendritic spine"/>
    <property type="evidence" value="ECO:0007669"/>
    <property type="project" value="UniProtKB-SubCell"/>
</dbReference>
<dbReference type="InterPro" id="IPR006530">
    <property type="entry name" value="YD"/>
</dbReference>
<dbReference type="GO" id="GO:0050839">
    <property type="term" value="F:cell adhesion molecule binding"/>
    <property type="evidence" value="ECO:0007669"/>
    <property type="project" value="TreeGrafter"/>
</dbReference>
<evidence type="ECO:0000256" key="5">
    <source>
        <dbReference type="ARBA" id="ARBA00004555"/>
    </source>
</evidence>
<reference evidence="38" key="1">
    <citation type="submission" date="2025-08" db="UniProtKB">
        <authorList>
            <consortium name="Ensembl"/>
        </authorList>
    </citation>
    <scope>IDENTIFICATION</scope>
</reference>
<dbReference type="GO" id="GO:0048666">
    <property type="term" value="P:neuron development"/>
    <property type="evidence" value="ECO:0007669"/>
    <property type="project" value="TreeGrafter"/>
</dbReference>
<dbReference type="PANTHER" id="PTHR11219">
    <property type="entry name" value="TENEURIN AND N-ACETYLGLUCOSAMINE-1-PHOSPHODIESTER ALPHA-N-ACETYLGLUCOSAMINIDASE"/>
    <property type="match status" value="1"/>
</dbReference>
<dbReference type="Gene3D" id="2.120.10.30">
    <property type="entry name" value="TolB, C-terminal domain"/>
    <property type="match status" value="2"/>
</dbReference>
<evidence type="ECO:0000256" key="19">
    <source>
        <dbReference type="ARBA" id="ARBA00023034"/>
    </source>
</evidence>
<dbReference type="SUPFAM" id="SSF49464">
    <property type="entry name" value="Carboxypeptidase regulatory domain-like"/>
    <property type="match status" value="1"/>
</dbReference>
<keyword evidence="23" id="KW-0325">Glycoprotein</keyword>
<dbReference type="Pfam" id="PF25021">
    <property type="entry name" value="TEN_NHL"/>
    <property type="match status" value="1"/>
</dbReference>
<dbReference type="FunFam" id="2.120.10.30:FF:000005">
    <property type="entry name" value="Teneurin transmembrane protein 4"/>
    <property type="match status" value="1"/>
</dbReference>
<dbReference type="FunFam" id="2.10.25.10:FF:000474">
    <property type="entry name" value="Teneurin transmembrane protein 2"/>
    <property type="match status" value="1"/>
</dbReference>
<dbReference type="SUPFAM" id="SSF101898">
    <property type="entry name" value="NHL repeat"/>
    <property type="match status" value="1"/>
</dbReference>
<dbReference type="InterPro" id="IPR056823">
    <property type="entry name" value="TEN-like_YD-shell"/>
</dbReference>
<evidence type="ECO:0000256" key="4">
    <source>
        <dbReference type="ARBA" id="ARBA00004552"/>
    </source>
</evidence>
<dbReference type="FunFam" id="2.120.10.30:FF:000003">
    <property type="entry name" value="Teneurin transmembrane protein 2"/>
    <property type="match status" value="1"/>
</dbReference>
<evidence type="ECO:0000256" key="22">
    <source>
        <dbReference type="ARBA" id="ARBA00023163"/>
    </source>
</evidence>
<keyword evidence="14" id="KW-0221">Differentiation</keyword>
<evidence type="ECO:0000256" key="10">
    <source>
        <dbReference type="ARBA" id="ARBA00022536"/>
    </source>
</evidence>
<evidence type="ECO:0000256" key="17">
    <source>
        <dbReference type="ARBA" id="ARBA00022989"/>
    </source>
</evidence>
<comment type="similarity">
    <text evidence="7">Belongs to the tenascin family. Teneurin subfamily.</text>
</comment>